<accession>A0A2H0WNI3</accession>
<dbReference type="AlphaFoldDB" id="A0A2H0WNI3"/>
<dbReference type="Pfam" id="PF05635">
    <property type="entry name" value="23S_rRNA_IVP"/>
    <property type="match status" value="1"/>
</dbReference>
<protein>
    <submittedName>
        <fullName evidence="1">Four helix bundle protein</fullName>
    </submittedName>
</protein>
<dbReference type="CDD" id="cd16377">
    <property type="entry name" value="23S_rRNA_IVP_like"/>
    <property type="match status" value="1"/>
</dbReference>
<evidence type="ECO:0000313" key="2">
    <source>
        <dbReference type="Proteomes" id="UP000230033"/>
    </source>
</evidence>
<dbReference type="Proteomes" id="UP000230033">
    <property type="component" value="Unassembled WGS sequence"/>
</dbReference>
<evidence type="ECO:0000313" key="1">
    <source>
        <dbReference type="EMBL" id="PIS14210.1"/>
    </source>
</evidence>
<gene>
    <name evidence="1" type="ORF">COT65_00215</name>
</gene>
<dbReference type="SUPFAM" id="SSF158446">
    <property type="entry name" value="IVS-encoded protein-like"/>
    <property type="match status" value="1"/>
</dbReference>
<dbReference type="InterPro" id="IPR036583">
    <property type="entry name" value="23S_rRNA_IVS_sf"/>
</dbReference>
<organism evidence="1 2">
    <name type="scientific">Candidatus Shapirobacteria bacterium CG09_land_8_20_14_0_10_47_13</name>
    <dbReference type="NCBI Taxonomy" id="1974481"/>
    <lineage>
        <taxon>Bacteria</taxon>
        <taxon>Candidatus Shapironibacteriota</taxon>
    </lineage>
</organism>
<comment type="caution">
    <text evidence="1">The sequence shown here is derived from an EMBL/GenBank/DDBJ whole genome shotgun (WGS) entry which is preliminary data.</text>
</comment>
<dbReference type="PANTHER" id="PTHR38471">
    <property type="entry name" value="FOUR HELIX BUNDLE PROTEIN"/>
    <property type="match status" value="1"/>
</dbReference>
<dbReference type="InterPro" id="IPR012657">
    <property type="entry name" value="23S_rRNA-intervening_sequence"/>
</dbReference>
<sequence length="154" mass="17804">MTSVKRFKDLTCWQEGKRLVNLIYGLTRQKTFSDFSLKDQIQRAAVSVISNIAEGFERGTREELIYFLFIAKGSCGEARTQLYIALDQKFISPQDFQQASVLAKRVSAMIYYLIQSLKVSGYKGLKYKSAKKEESWEEFMRKYAPDTLQKLKPS</sequence>
<dbReference type="NCBIfam" id="TIGR02436">
    <property type="entry name" value="four helix bundle protein"/>
    <property type="match status" value="1"/>
</dbReference>
<reference evidence="2" key="1">
    <citation type="submission" date="2017-09" db="EMBL/GenBank/DDBJ databases">
        <title>Depth-based differentiation of microbial function through sediment-hosted aquifers and enrichment of novel symbionts in the deep terrestrial subsurface.</title>
        <authorList>
            <person name="Probst A.J."/>
            <person name="Ladd B."/>
            <person name="Jarett J.K."/>
            <person name="Geller-Mcgrath D.E."/>
            <person name="Sieber C.M.K."/>
            <person name="Emerson J.B."/>
            <person name="Anantharaman K."/>
            <person name="Thomas B.C."/>
            <person name="Malmstrom R."/>
            <person name="Stieglmeier M."/>
            <person name="Klingl A."/>
            <person name="Woyke T."/>
            <person name="Ryan C.M."/>
            <person name="Banfield J.F."/>
        </authorList>
    </citation>
    <scope>NUCLEOTIDE SEQUENCE [LARGE SCALE GENOMIC DNA]</scope>
</reference>
<proteinExistence type="predicted"/>
<dbReference type="Gene3D" id="1.20.1440.60">
    <property type="entry name" value="23S rRNA-intervening sequence"/>
    <property type="match status" value="1"/>
</dbReference>
<dbReference type="PANTHER" id="PTHR38471:SF2">
    <property type="entry name" value="FOUR HELIX BUNDLE PROTEIN"/>
    <property type="match status" value="1"/>
</dbReference>
<name>A0A2H0WNI3_9BACT</name>
<dbReference type="EMBL" id="PEZJ01000003">
    <property type="protein sequence ID" value="PIS14210.1"/>
    <property type="molecule type" value="Genomic_DNA"/>
</dbReference>